<dbReference type="EMBL" id="JBDKWZ010000002">
    <property type="protein sequence ID" value="MEN7546970.1"/>
    <property type="molecule type" value="Genomic_DNA"/>
</dbReference>
<dbReference type="PANTHER" id="PTHR24028">
    <property type="entry name" value="CADHERIN-87A"/>
    <property type="match status" value="1"/>
</dbReference>
<proteinExistence type="predicted"/>
<dbReference type="InterPro" id="IPR015919">
    <property type="entry name" value="Cadherin-like_sf"/>
</dbReference>
<accession>A0AAW9RV73</accession>
<dbReference type="RefSeq" id="WP_346819758.1">
    <property type="nucleotide sequence ID" value="NZ_JBDKWZ010000002.1"/>
</dbReference>
<protein>
    <submittedName>
        <fullName evidence="3">Cadherin repeat domain-containing protein</fullName>
    </submittedName>
</protein>
<dbReference type="PANTHER" id="PTHR24028:SF328">
    <property type="entry name" value="CADHERIN-3"/>
    <property type="match status" value="1"/>
</dbReference>
<keyword evidence="1" id="KW-0325">Glycoprotein</keyword>
<feature type="signal peptide" evidence="2">
    <location>
        <begin position="1"/>
        <end position="23"/>
    </location>
</feature>
<dbReference type="PROSITE" id="PS51257">
    <property type="entry name" value="PROKAR_LIPOPROTEIN"/>
    <property type="match status" value="1"/>
</dbReference>
<gene>
    <name evidence="3" type="ORF">AAG747_03575</name>
</gene>
<evidence type="ECO:0000313" key="4">
    <source>
        <dbReference type="Proteomes" id="UP001403385"/>
    </source>
</evidence>
<comment type="caution">
    <text evidence="3">The sequence shown here is derived from an EMBL/GenBank/DDBJ whole genome shotgun (WGS) entry which is preliminary data.</text>
</comment>
<keyword evidence="2" id="KW-0732">Signal</keyword>
<dbReference type="GO" id="GO:0005509">
    <property type="term" value="F:calcium ion binding"/>
    <property type="evidence" value="ECO:0007669"/>
    <property type="project" value="InterPro"/>
</dbReference>
<dbReference type="GO" id="GO:0005886">
    <property type="term" value="C:plasma membrane"/>
    <property type="evidence" value="ECO:0007669"/>
    <property type="project" value="TreeGrafter"/>
</dbReference>
<dbReference type="CDD" id="cd11304">
    <property type="entry name" value="Cadherin_repeat"/>
    <property type="match status" value="1"/>
</dbReference>
<dbReference type="InterPro" id="IPR050174">
    <property type="entry name" value="Protocadherin/Cadherin-CA"/>
</dbReference>
<evidence type="ECO:0000313" key="3">
    <source>
        <dbReference type="EMBL" id="MEN7546970.1"/>
    </source>
</evidence>
<reference evidence="3 4" key="1">
    <citation type="submission" date="2024-04" db="EMBL/GenBank/DDBJ databases">
        <title>Novel genus in family Flammeovirgaceae.</title>
        <authorList>
            <person name="Nguyen T.H."/>
            <person name="Vuong T.Q."/>
            <person name="Le H."/>
            <person name="Kim S.-G."/>
        </authorList>
    </citation>
    <scope>NUCLEOTIDE SEQUENCE [LARGE SCALE GENOMIC DNA]</scope>
    <source>
        <strain evidence="3 4">JCM 23209</strain>
    </source>
</reference>
<keyword evidence="4" id="KW-1185">Reference proteome</keyword>
<dbReference type="GO" id="GO:0007155">
    <property type="term" value="P:cell adhesion"/>
    <property type="evidence" value="ECO:0007669"/>
    <property type="project" value="TreeGrafter"/>
</dbReference>
<evidence type="ECO:0000256" key="1">
    <source>
        <dbReference type="ARBA" id="ARBA00023180"/>
    </source>
</evidence>
<dbReference type="Proteomes" id="UP001403385">
    <property type="component" value="Unassembled WGS sequence"/>
</dbReference>
<dbReference type="AlphaFoldDB" id="A0AAW9RV73"/>
<name>A0AAW9RV73_9BACT</name>
<feature type="chain" id="PRO_5043634244" evidence="2">
    <location>
        <begin position="24"/>
        <end position="452"/>
    </location>
</feature>
<dbReference type="Gene3D" id="2.60.40.60">
    <property type="entry name" value="Cadherins"/>
    <property type="match status" value="2"/>
</dbReference>
<dbReference type="SUPFAM" id="SSF49313">
    <property type="entry name" value="Cadherin-like"/>
    <property type="match status" value="1"/>
</dbReference>
<organism evidence="3 4">
    <name type="scientific">Rapidithrix thailandica</name>
    <dbReference type="NCBI Taxonomy" id="413964"/>
    <lineage>
        <taxon>Bacteria</taxon>
        <taxon>Pseudomonadati</taxon>
        <taxon>Bacteroidota</taxon>
        <taxon>Cytophagia</taxon>
        <taxon>Cytophagales</taxon>
        <taxon>Flammeovirgaceae</taxon>
        <taxon>Rapidithrix</taxon>
    </lineage>
</organism>
<evidence type="ECO:0000256" key="2">
    <source>
        <dbReference type="SAM" id="SignalP"/>
    </source>
</evidence>
<sequence length="452" mass="50061">MKTTSLTRLFLFTVFLSFFSCSNDEEGPEPVTITMTFEDFSITIPENFDTQNQKMVKIADYLDVKSSDEKEVKVTYALLSQSVENALRVSGEYLVFNEDFELDFETHPSLTAEIQARAGEVSKTATLTISLTDVYEPVWTIADFEITINENPEDEDELGRIEIVGFNPEKDPSNFTVQLLEESHAGAMVVFANKIFLAVKDASFFDYETNPTITAKIQISDENGYTQTGNITIHLNDVDEADWTLNDFEVTIDENPSDSQLGNLSLQGYNPVHDGMITYALSNVSPTAALKLVNASGVTYVNVNNASLFDYETNPTITATVTATDANGFSNSASITIHLNDVTEMTWSVSDIDIYVDENQSQFNVLTYVGIQGYNPSEHGNMADITYEAFNQQPAGAITFNPSMGSALLVSNPSLFDYEQRQIIRAQVQVTLGNGQSQTINVKIRLNDIDGM</sequence>